<protein>
    <recommendedName>
        <fullName evidence="9">Protein kinase domain-containing protein</fullName>
    </recommendedName>
</protein>
<evidence type="ECO:0000256" key="1">
    <source>
        <dbReference type="ARBA" id="ARBA00004167"/>
    </source>
</evidence>
<dbReference type="GO" id="GO:0016020">
    <property type="term" value="C:membrane"/>
    <property type="evidence" value="ECO:0007669"/>
    <property type="project" value="UniProtKB-SubCell"/>
</dbReference>
<dbReference type="FunFam" id="3.80.10.10:FF:000041">
    <property type="entry name" value="LRR receptor-like serine/threonine-protein kinase ERECTA"/>
    <property type="match status" value="1"/>
</dbReference>
<name>A0ABD1Y2G2_9MARC</name>
<dbReference type="Pfam" id="PF00069">
    <property type="entry name" value="Pkinase"/>
    <property type="match status" value="1"/>
</dbReference>
<accession>A0ABD1Y2G2</accession>
<evidence type="ECO:0000256" key="6">
    <source>
        <dbReference type="ARBA" id="ARBA00022989"/>
    </source>
</evidence>
<feature type="domain" description="Protein kinase" evidence="9">
    <location>
        <begin position="1"/>
        <end position="179"/>
    </location>
</feature>
<evidence type="ECO:0000259" key="9">
    <source>
        <dbReference type="PROSITE" id="PS50011"/>
    </source>
</evidence>
<dbReference type="Gene3D" id="3.80.10.10">
    <property type="entry name" value="Ribonuclease Inhibitor"/>
    <property type="match status" value="1"/>
</dbReference>
<keyword evidence="11" id="KW-1185">Reference proteome</keyword>
<dbReference type="Proteomes" id="UP001605036">
    <property type="component" value="Unassembled WGS sequence"/>
</dbReference>
<evidence type="ECO:0000256" key="7">
    <source>
        <dbReference type="ARBA" id="ARBA00023136"/>
    </source>
</evidence>
<comment type="subcellular location">
    <subcellularLocation>
        <location evidence="1">Membrane</location>
        <topology evidence="1">Single-pass membrane protein</topology>
    </subcellularLocation>
</comment>
<evidence type="ECO:0000313" key="11">
    <source>
        <dbReference type="Proteomes" id="UP001605036"/>
    </source>
</evidence>
<evidence type="ECO:0000256" key="4">
    <source>
        <dbReference type="ARBA" id="ARBA00022729"/>
    </source>
</evidence>
<keyword evidence="5" id="KW-0677">Repeat</keyword>
<dbReference type="InterPro" id="IPR000719">
    <property type="entry name" value="Prot_kinase_dom"/>
</dbReference>
<dbReference type="InterPro" id="IPR001611">
    <property type="entry name" value="Leu-rich_rpt"/>
</dbReference>
<dbReference type="InterPro" id="IPR011009">
    <property type="entry name" value="Kinase-like_dom_sf"/>
</dbReference>
<dbReference type="AlphaFoldDB" id="A0ABD1Y2G2"/>
<evidence type="ECO:0000313" key="10">
    <source>
        <dbReference type="EMBL" id="KAL2620953.1"/>
    </source>
</evidence>
<comment type="caution">
    <text evidence="10">The sequence shown here is derived from an EMBL/GenBank/DDBJ whole genome shotgun (WGS) entry which is preliminary data.</text>
</comment>
<dbReference type="SUPFAM" id="SSF56112">
    <property type="entry name" value="Protein kinase-like (PK-like)"/>
    <property type="match status" value="1"/>
</dbReference>
<dbReference type="Gene3D" id="1.10.510.10">
    <property type="entry name" value="Transferase(Phosphotransferase) domain 1"/>
    <property type="match status" value="1"/>
</dbReference>
<dbReference type="InterPro" id="IPR032675">
    <property type="entry name" value="LRR_dom_sf"/>
</dbReference>
<sequence length="179" mass="19779">MNVLDLADNKLWGIIPPELGQLRKLQVLDLSRHKFTGTIPAILGADKASQRLDLSNNNLQGGIPSSLGQLTDLRPDLRKGQGERGVVYRGLPDVGRSGEVPVAMKDWHHEAQEQVIPCDLKPSNILLDRSFQAQISDFGITRFDRDQDGFSISCLRGTRGYIPPEHASSPRVSTKTTTR</sequence>
<keyword evidence="6" id="KW-1133">Transmembrane helix</keyword>
<gene>
    <name evidence="10" type="ORF">R1flu_001158</name>
</gene>
<dbReference type="PANTHER" id="PTHR48053">
    <property type="entry name" value="LEUCINE RICH REPEAT FAMILY PROTEIN, EXPRESSED"/>
    <property type="match status" value="1"/>
</dbReference>
<evidence type="ECO:0000256" key="8">
    <source>
        <dbReference type="ARBA" id="ARBA00023180"/>
    </source>
</evidence>
<keyword evidence="2" id="KW-0433">Leucine-rich repeat</keyword>
<evidence type="ECO:0000256" key="5">
    <source>
        <dbReference type="ARBA" id="ARBA00022737"/>
    </source>
</evidence>
<dbReference type="InterPro" id="IPR051716">
    <property type="entry name" value="Plant_RL_S/T_kinase"/>
</dbReference>
<evidence type="ECO:0000256" key="3">
    <source>
        <dbReference type="ARBA" id="ARBA00022692"/>
    </source>
</evidence>
<dbReference type="Pfam" id="PF00560">
    <property type="entry name" value="LRR_1"/>
    <property type="match status" value="3"/>
</dbReference>
<keyword evidence="7" id="KW-0472">Membrane</keyword>
<evidence type="ECO:0000256" key="2">
    <source>
        <dbReference type="ARBA" id="ARBA00022614"/>
    </source>
</evidence>
<keyword evidence="8" id="KW-0325">Glycoprotein</keyword>
<organism evidence="10 11">
    <name type="scientific">Riccia fluitans</name>
    <dbReference type="NCBI Taxonomy" id="41844"/>
    <lineage>
        <taxon>Eukaryota</taxon>
        <taxon>Viridiplantae</taxon>
        <taxon>Streptophyta</taxon>
        <taxon>Embryophyta</taxon>
        <taxon>Marchantiophyta</taxon>
        <taxon>Marchantiopsida</taxon>
        <taxon>Marchantiidae</taxon>
        <taxon>Marchantiales</taxon>
        <taxon>Ricciaceae</taxon>
        <taxon>Riccia</taxon>
    </lineage>
</organism>
<reference evidence="10 11" key="1">
    <citation type="submission" date="2024-09" db="EMBL/GenBank/DDBJ databases">
        <title>Chromosome-scale assembly of Riccia fluitans.</title>
        <authorList>
            <person name="Paukszto L."/>
            <person name="Sawicki J."/>
            <person name="Karawczyk K."/>
            <person name="Piernik-Szablinska J."/>
            <person name="Szczecinska M."/>
            <person name="Mazdziarz M."/>
        </authorList>
    </citation>
    <scope>NUCLEOTIDE SEQUENCE [LARGE SCALE GENOMIC DNA]</scope>
    <source>
        <strain evidence="10">Rf_01</strain>
        <tissue evidence="10">Aerial parts of the thallus</tissue>
    </source>
</reference>
<dbReference type="EMBL" id="JBHFFA010000006">
    <property type="protein sequence ID" value="KAL2620953.1"/>
    <property type="molecule type" value="Genomic_DNA"/>
</dbReference>
<dbReference type="SUPFAM" id="SSF52058">
    <property type="entry name" value="L domain-like"/>
    <property type="match status" value="1"/>
</dbReference>
<dbReference type="PANTHER" id="PTHR48053:SF71">
    <property type="entry name" value="LEUCINE RICH REPEAT FAMILY PROTEIN, EXPRESSED"/>
    <property type="match status" value="1"/>
</dbReference>
<keyword evidence="4" id="KW-0732">Signal</keyword>
<dbReference type="PROSITE" id="PS50011">
    <property type="entry name" value="PROTEIN_KINASE_DOM"/>
    <property type="match status" value="1"/>
</dbReference>
<proteinExistence type="predicted"/>
<keyword evidence="3" id="KW-0812">Transmembrane</keyword>